<dbReference type="RefSeq" id="WP_210901326.1">
    <property type="nucleotide sequence ID" value="NZ_CP071696.1"/>
</dbReference>
<dbReference type="Proteomes" id="UP000671914">
    <property type="component" value="Chromosome"/>
</dbReference>
<keyword evidence="2" id="KW-1185">Reference proteome</keyword>
<protein>
    <submittedName>
        <fullName evidence="1">Uncharacterized protein</fullName>
    </submittedName>
</protein>
<name>A0A975FPH7_9MICO</name>
<dbReference type="KEGG" id="aarc:G127AT_06840"/>
<dbReference type="EMBL" id="CP071696">
    <property type="protein sequence ID" value="QTX05904.1"/>
    <property type="molecule type" value="Genomic_DNA"/>
</dbReference>
<sequence>MQFFGDQVSYRPVFFVRALRGGLSPYVQTHLRRPRLGRSLCGVRTDPGGQGEALTDVGSALAEAELGWLCRACVDMAQAIAVDRNRRRPRILQP</sequence>
<evidence type="ECO:0000313" key="1">
    <source>
        <dbReference type="EMBL" id="QTX05904.1"/>
    </source>
</evidence>
<accession>A0A975FPH7</accession>
<reference evidence="1" key="1">
    <citation type="submission" date="2021-03" db="EMBL/GenBank/DDBJ databases">
        <title>Agromyces archimandritus sp. nov., isolated from the cockroach Archimandrita tessellata.</title>
        <authorList>
            <person name="Guzman J."/>
            <person name="Ortuzar M."/>
            <person name="Poehlein A."/>
            <person name="Daniel R."/>
            <person name="Trujillo M."/>
            <person name="Vilcinskas A."/>
        </authorList>
    </citation>
    <scope>NUCLEOTIDE SEQUENCE</scope>
    <source>
        <strain evidence="1">G127AT</strain>
    </source>
</reference>
<organism evidence="1 2">
    <name type="scientific">Agromyces archimandritae</name>
    <dbReference type="NCBI Taxonomy" id="2781962"/>
    <lineage>
        <taxon>Bacteria</taxon>
        <taxon>Bacillati</taxon>
        <taxon>Actinomycetota</taxon>
        <taxon>Actinomycetes</taxon>
        <taxon>Micrococcales</taxon>
        <taxon>Microbacteriaceae</taxon>
        <taxon>Agromyces</taxon>
    </lineage>
</organism>
<dbReference type="AlphaFoldDB" id="A0A975FPH7"/>
<evidence type="ECO:0000313" key="2">
    <source>
        <dbReference type="Proteomes" id="UP000671914"/>
    </source>
</evidence>
<proteinExistence type="predicted"/>
<gene>
    <name evidence="1" type="ORF">G127AT_06840</name>
</gene>